<evidence type="ECO:0000313" key="3">
    <source>
        <dbReference type="EMBL" id="GBE59087.1"/>
    </source>
</evidence>
<accession>A0A2H6K7W3</accession>
<reference evidence="3 4" key="1">
    <citation type="journal article" date="2017" name="BMC Genomics">
        <title>Whole-genome assembly of Babesia ovata and comparative genomics between closely related pathogens.</title>
        <authorList>
            <person name="Yamagishi J."/>
            <person name="Asada M."/>
            <person name="Hakimi H."/>
            <person name="Tanaka T.Q."/>
            <person name="Sugimoto C."/>
            <person name="Kawazu S."/>
        </authorList>
    </citation>
    <scope>NUCLEOTIDE SEQUENCE [LARGE SCALE GENOMIC DNA]</scope>
    <source>
        <strain evidence="3 4">Miyake</strain>
    </source>
</reference>
<feature type="compositionally biased region" description="Low complexity" evidence="2">
    <location>
        <begin position="548"/>
        <end position="566"/>
    </location>
</feature>
<organism evidence="3 4">
    <name type="scientific">Babesia ovata</name>
    <dbReference type="NCBI Taxonomy" id="189622"/>
    <lineage>
        <taxon>Eukaryota</taxon>
        <taxon>Sar</taxon>
        <taxon>Alveolata</taxon>
        <taxon>Apicomplexa</taxon>
        <taxon>Aconoidasida</taxon>
        <taxon>Piroplasmida</taxon>
        <taxon>Babesiidae</taxon>
        <taxon>Babesia</taxon>
    </lineage>
</organism>
<gene>
    <name evidence="3" type="ORF">BOVATA_005800</name>
</gene>
<dbReference type="OrthoDB" id="367190at2759"/>
<evidence type="ECO:0000313" key="4">
    <source>
        <dbReference type="Proteomes" id="UP000236319"/>
    </source>
</evidence>
<evidence type="ECO:0000256" key="2">
    <source>
        <dbReference type="SAM" id="MobiDB-lite"/>
    </source>
</evidence>
<feature type="compositionally biased region" description="Polar residues" evidence="2">
    <location>
        <begin position="1922"/>
        <end position="1932"/>
    </location>
</feature>
<sequence>MAANKIKLNTLKDCLEFLFWLHNKKQSSIKTKVATQLSNRLSGRYLNPNQQQIQQALSEFLRNVSKFHKNLCNRLTHGSYKAKNEQQIIDALLECIPKFLAAMYFLRYHVDKNFKALGGGEWKDYMVGSTSRYLARNIDKYLISQSGSEYGVIPGGFIYNELKASYRGGYRPASQMAGYLTAICEKHSNKPNIQNYFLDVFSTSVLGQHGTDLPNTANALALVRTFCEIVVNKQYNDKGGKLISKLNEDFKDKQNRICWTNLKAHCAELQEQCRKIFADHRFSFTGFGRKVEDLKKEEFSKETAKWLRDNLATTISKKISSHMALHFTNITSETRRLSKNVLQENWANVIENLRQSSEGLEKLKTILDGQKCPEEDDKKSEGAQNQGKKAEGTPNQGKKADGTPNQNNGRSGDTSSGSASGKSVAPPPPSGDQGGQGPKGPTGDQGKQGSTGPGGPVSTQPTGSPVRNAVQVQQPPPQPPPGPLPPSSPPGTAAAPGSAGNPGAKGQGSTSGHPPGQLSVTSSVTVHPQPPGVSGKDAGPPGGGQDGSQGSDHSSSSGPTPSAGTAPGVGGSGEGGCSNPITLGRGFGKSKYCPRNVIEWKASAINEYIKEQEDKDERLRQKAYDDAQRRWQEYHQNLQYLNGSAQSVVESQVDDPRWLTDVDFAVQMSDALDGVAIRDVSPRKHEHERNLGLSRYDQEIDLQHRRQQQWESYYKDQNDKIRQSENQHLQEVQHIRDAINHFKEVEYRKQREAAEAVTGVPLTFKTPTNLPELPTHSMKPTFPMATGALIRNSNLKTSVTPTAMFLPVPQPTIGLKTEIPERPPQTEKEEIDLQIDVPKRRLPDNNLDFDLDFDDDTTYIKNAIPNDPIVPSTTAADLNFEFVEYRPHLPPTDFDRSKIKQPKVEMCMPDWSTQTPTHDLADIPETELFPSEAPHTVRDMLIWLAGLRNEKHHDTPQKCINNAFKRGDDDASDLTLPVNDSSITADNLLQTIKLVAVFAASVLTAVAPEWRMAVPSATSTRSEPDCCALLCQLRDYVYACYHQLAFLKSQCSRDSKQGGWQDCDYGSDIKMPSPLQAFLTDAHDSKFETHPFDPCDICRKSLVNMGFREEDLHKEIRDGKHIFTIISPNLEKVCKSLGQYIMDLDKWIVKTTKDVEAAQKLVQNILDEVNDNSETKNLEKLKNAIKIVEEQLDGRAADLRQWKLAADKLLQHTIEKGSEVHKNMDPTPKDPPEGTKKIGEGIKKIEDAKDAVVKVNAGLIDVKSNLQNWNLAAKGVLGKVVSKAGEVREKLDPAESAEPIGKKLKSIEDAKDNIVIANQTLGTQVKALYSWITGAERIRAAAEKKATEAYKLKVNETLDLNVQKIVAANKKIASVHTELGKVHGNLGAWNQEATKVLEGAIAQATDVYNELDMETNGKSQTLKGKIEGIETNNREIQTANNELGQDVKSLEQWKSAAQGVITKADEKCNKILEKVSQKQPEGKIYLQAEMLQEKGKTLLDAANKAKTEVGVKVKEALQAVVAMDKGLKMDLKKVKTQIQSGIKEVINSSGLNDLGENVKSDLGTLRKNILGLETQVNDSKDNGTGLVGKQLKDLEDSKNTFNKNGVEPIKNASDGLQGNFDTHIQDPLNEKVQQVGTAIEALGGNFDGLSGENAKKLETIFEHIRDKVEKINGSEGTPKSGKPWEIEGATGLTGIEKGVEHYFTFFQSTFTKAVGGWIDDILGHNGLVKRLLGWERRLAEELKKELNDSGLGGFIKEPLNSKIEKAQAVIKNVNAAGMKEKIGKVKQACELFAQQLEEKLEKEPERDGVLHLAKKAKEAMVEEGKKSTSTKGNLQRVLEKSNCECNCGYNCKKGSTDRCQKCEQPKCNLTQAIATTVVAVSSVARQVGKEVDSVLLGNGTATINIADLLDKAKKTTDDLHEQLTQATSQSSGPPGRNESPAGAVDGKLKEVREFVTDKNLKEKFDQVKQDLQNAVTELPGAVQKFDSEAQKQIKAAARTAIDRAANVISNESDGSVKLGKDGVMPKFYETNEKIQSSLQPSLQALLEKHIGEDDGTGGAVAQPDKVTISKVNFGNYNDHVDQANLISKKGRLTGEKGANEGQLPLAIGNIKTKGLADLCSLDVSCILNTRH</sequence>
<dbReference type="RefSeq" id="XP_028865330.1">
    <property type="nucleotide sequence ID" value="XM_029009497.1"/>
</dbReference>
<name>A0A2H6K7W3_9APIC</name>
<feature type="region of interest" description="Disordered" evidence="2">
    <location>
        <begin position="1918"/>
        <end position="1947"/>
    </location>
</feature>
<feature type="compositionally biased region" description="Basic and acidic residues" evidence="2">
    <location>
        <begin position="368"/>
        <end position="381"/>
    </location>
</feature>
<feature type="compositionally biased region" description="Polar residues" evidence="2">
    <location>
        <begin position="403"/>
        <end position="421"/>
    </location>
</feature>
<dbReference type="VEuPathDB" id="PiroplasmaDB:BOVATA_005800"/>
<feature type="coiled-coil region" evidence="1">
    <location>
        <begin position="1171"/>
        <end position="1198"/>
    </location>
</feature>
<feature type="region of interest" description="Disordered" evidence="2">
    <location>
        <begin position="368"/>
        <end position="577"/>
    </location>
</feature>
<dbReference type="GeneID" id="39872857"/>
<protein>
    <submittedName>
        <fullName evidence="3">Ribosome-binding protein 1, putative</fullName>
    </submittedName>
</protein>
<evidence type="ECO:0000256" key="1">
    <source>
        <dbReference type="SAM" id="Coils"/>
    </source>
</evidence>
<proteinExistence type="predicted"/>
<feature type="compositionally biased region" description="Pro residues" evidence="2">
    <location>
        <begin position="474"/>
        <end position="489"/>
    </location>
</feature>
<feature type="compositionally biased region" description="Gly residues" evidence="2">
    <location>
        <begin position="567"/>
        <end position="576"/>
    </location>
</feature>
<comment type="caution">
    <text evidence="3">The sequence shown here is derived from an EMBL/GenBank/DDBJ whole genome shotgun (WGS) entry which is preliminary data.</text>
</comment>
<dbReference type="EMBL" id="BDSA01000001">
    <property type="protein sequence ID" value="GBE59087.1"/>
    <property type="molecule type" value="Genomic_DNA"/>
</dbReference>
<keyword evidence="1" id="KW-0175">Coiled coil</keyword>
<feature type="compositionally biased region" description="Low complexity" evidence="2">
    <location>
        <begin position="490"/>
        <end position="504"/>
    </location>
</feature>
<keyword evidence="4" id="KW-1185">Reference proteome</keyword>
<dbReference type="Proteomes" id="UP000236319">
    <property type="component" value="Unassembled WGS sequence"/>
</dbReference>
<feature type="compositionally biased region" description="Polar residues" evidence="2">
    <location>
        <begin position="507"/>
        <end position="526"/>
    </location>
</feature>